<dbReference type="AlphaFoldDB" id="A0A1R3HII2"/>
<keyword evidence="2" id="KW-1185">Reference proteome</keyword>
<dbReference type="OrthoDB" id="1670022at2759"/>
<sequence length="99" mass="10826">MGVYGSLALAQTDKAKAKDSISAETDFVHKFAAQPTGIVNDQFSHMKMVGRADFVQLINTYCLDVESILSKLESYIDLPKVDFSKLAPLAAEVGERSSR</sequence>
<dbReference type="Gramene" id="OMO70159">
    <property type="protein sequence ID" value="OMO70159"/>
    <property type="gene ID" value="CCACVL1_19077"/>
</dbReference>
<accession>A0A1R3HII2</accession>
<dbReference type="InterPro" id="IPR036641">
    <property type="entry name" value="HPT_dom_sf"/>
</dbReference>
<dbReference type="STRING" id="210143.A0A1R3HII2"/>
<reference evidence="1 2" key="1">
    <citation type="submission" date="2013-09" db="EMBL/GenBank/DDBJ databases">
        <title>Corchorus capsularis genome sequencing.</title>
        <authorList>
            <person name="Alam M."/>
            <person name="Haque M.S."/>
            <person name="Islam M.S."/>
            <person name="Emdad E.M."/>
            <person name="Islam M.M."/>
            <person name="Ahmed B."/>
            <person name="Halim A."/>
            <person name="Hossen Q.M.M."/>
            <person name="Hossain M.Z."/>
            <person name="Ahmed R."/>
            <person name="Khan M.M."/>
            <person name="Islam R."/>
            <person name="Rashid M.M."/>
            <person name="Khan S.A."/>
            <person name="Rahman M.S."/>
            <person name="Alam M."/>
        </authorList>
    </citation>
    <scope>NUCLEOTIDE SEQUENCE [LARGE SCALE GENOMIC DNA]</scope>
    <source>
        <strain evidence="2">cv. CVL-1</strain>
        <tissue evidence="1">Whole seedling</tissue>
    </source>
</reference>
<evidence type="ECO:0000313" key="2">
    <source>
        <dbReference type="Proteomes" id="UP000188268"/>
    </source>
</evidence>
<protein>
    <submittedName>
        <fullName evidence="1">Uncharacterized protein</fullName>
    </submittedName>
</protein>
<dbReference type="GO" id="GO:0000160">
    <property type="term" value="P:phosphorelay signal transduction system"/>
    <property type="evidence" value="ECO:0007669"/>
    <property type="project" value="InterPro"/>
</dbReference>
<comment type="caution">
    <text evidence="1">The sequence shown here is derived from an EMBL/GenBank/DDBJ whole genome shotgun (WGS) entry which is preliminary data.</text>
</comment>
<dbReference type="Proteomes" id="UP000188268">
    <property type="component" value="Unassembled WGS sequence"/>
</dbReference>
<dbReference type="Gene3D" id="1.20.120.160">
    <property type="entry name" value="HPT domain"/>
    <property type="match status" value="1"/>
</dbReference>
<organism evidence="1 2">
    <name type="scientific">Corchorus capsularis</name>
    <name type="common">Jute</name>
    <dbReference type="NCBI Taxonomy" id="210143"/>
    <lineage>
        <taxon>Eukaryota</taxon>
        <taxon>Viridiplantae</taxon>
        <taxon>Streptophyta</taxon>
        <taxon>Embryophyta</taxon>
        <taxon>Tracheophyta</taxon>
        <taxon>Spermatophyta</taxon>
        <taxon>Magnoliopsida</taxon>
        <taxon>eudicotyledons</taxon>
        <taxon>Gunneridae</taxon>
        <taxon>Pentapetalae</taxon>
        <taxon>rosids</taxon>
        <taxon>malvids</taxon>
        <taxon>Malvales</taxon>
        <taxon>Malvaceae</taxon>
        <taxon>Grewioideae</taxon>
        <taxon>Apeibeae</taxon>
        <taxon>Corchorus</taxon>
    </lineage>
</organism>
<proteinExistence type="predicted"/>
<gene>
    <name evidence="1" type="ORF">CCACVL1_19077</name>
</gene>
<name>A0A1R3HII2_COCAP</name>
<dbReference type="EMBL" id="AWWV01011841">
    <property type="protein sequence ID" value="OMO70159.1"/>
    <property type="molecule type" value="Genomic_DNA"/>
</dbReference>
<evidence type="ECO:0000313" key="1">
    <source>
        <dbReference type="EMBL" id="OMO70159.1"/>
    </source>
</evidence>